<dbReference type="InterPro" id="IPR008964">
    <property type="entry name" value="Invasin/intimin_cell_adhesion"/>
</dbReference>
<sequence>MKEEDVYANHNFIANGDFANGLDDWTINDERKVTRQEGIWQGQTIGFMNTVNMGEGYQSISLALLPRPTPGRADYLLKLWYEAVQGAVGTLRINPGLGGQLDLTLVPSREAEAEPEKVLAPDELLLDLNLVEYLHTLTLDADEETVKFTVISPDNGGPGRPGAVRVAFVRVELLLEPLRLDSVMIDGETQSPDKKLYLCFGARHQVALQLAGDSVWSETHAGLLVNDGVVDPEDILDADPVWGREHPVANPWEISCRGIDEDKEIEHTLAVRSQYTADTYPLSTVSGHFQLDVIALKEAAWYPVIDLNQSVELRVRVESHYTRTPLANRQVTWTLKGPTVADDVVLFGQLSDENGEAGFTWTPDTAGDWQIEASVDSHYKKEDARYVFAVRALKEDPWLSAKFALDGSLREWIWGGETGYPCRGATHDVVLAFADGHVLAETQLALHWEGDDTPVGLGMGFTPDLDDLNPVEGSGRQWKMVCGNLRDSLFGFSVSCSKLLNRSPLQELVLAHNWLTIGEVKLPTRFPSVGGASLPLQVQILSGVPGVGAVTGVDVVWRLRDKPDQRLPTGADGWSQYDFNPEEEGSFTVTAKVASPYDGADVEHRFELTVLPENPLAGLTKVTLAGQEAGAVGLLCFRNAASVELSIKPVTDTLVGELFSLKLTTEDDRDLGFHFEPDIETPRSLPQDGLTWQVSSTSDISARFQLTVCHDEITPYELQGRLLSTTLEDEGTLTFDEGALDLASTAYPCLGGLHTLRFVPKAGSLLTGLEVAAKWVDASTHALNIKLAPDYARDLQSEGLEWTLDARDSSEGGTLALALELPQARFTFPSMNMVLGHNRIKIVEVRGPTFDPFVGETVNLEIKSQSHYTQRSVPGLEVSFSHGGTSTPVPTSDNGWARFPFTATQPGNVQVMATVPSPYDGPDGSPLFIFDLTALAAAGESDSPTVLAPTTLADEGLFMSEEQNPVPSDIEIGEVREPAFDPVEGESVRMGLMVRSSGTRRAASGVEVTFIAEQKRTRVMTGSDGWAYLDYEPGQAGNVEVIAMLESVNDGTEAAPSHTFRFKSLAAGVWDDALIQLNTDLPKTVWGAETCFPRTPQAHTIGLSFDNLNGQLLGRDICLGLKGDSSARESGLTVQPALGVFRTLTTAGLSWQVTGTNGGAYALQLEASRLLKQSPVNAMSLGPVPPVD</sequence>
<dbReference type="EMBL" id="CP117430">
    <property type="protein sequence ID" value="WLI19766.1"/>
    <property type="molecule type" value="Genomic_DNA"/>
</dbReference>
<name>A0ABY9GVJ0_9PSED</name>
<evidence type="ECO:0000313" key="2">
    <source>
        <dbReference type="Proteomes" id="UP001230768"/>
    </source>
</evidence>
<accession>A0ABY9GVJ0</accession>
<dbReference type="RefSeq" id="WP_305425503.1">
    <property type="nucleotide sequence ID" value="NZ_CP117430.1"/>
</dbReference>
<dbReference type="Proteomes" id="UP001230768">
    <property type="component" value="Chromosome"/>
</dbReference>
<reference evidence="1 2" key="1">
    <citation type="submission" date="2023-02" db="EMBL/GenBank/DDBJ databases">
        <title>Evolution of Hrp T3SS in non-pathogenic Pseudomonas fluorescens.</title>
        <authorList>
            <person name="Liao K."/>
            <person name="Wei H."/>
            <person name="Gu Y."/>
        </authorList>
    </citation>
    <scope>NUCLEOTIDE SEQUENCE [LARGE SCALE GENOMIC DNA]</scope>
    <source>
        <strain evidence="1 2">FP607</strain>
    </source>
</reference>
<evidence type="ECO:0000313" key="1">
    <source>
        <dbReference type="EMBL" id="WLI19766.1"/>
    </source>
</evidence>
<proteinExistence type="predicted"/>
<gene>
    <name evidence="1" type="ORF">PSH88_06935</name>
</gene>
<protein>
    <submittedName>
        <fullName evidence="1">Uncharacterized protein</fullName>
    </submittedName>
</protein>
<keyword evidence="2" id="KW-1185">Reference proteome</keyword>
<dbReference type="SUPFAM" id="SSF49373">
    <property type="entry name" value="Invasin/intimin cell-adhesion fragments"/>
    <property type="match status" value="1"/>
</dbReference>
<organism evidence="1 2">
    <name type="scientific">Pseudomonas wuhanensis</name>
    <dbReference type="NCBI Taxonomy" id="2954098"/>
    <lineage>
        <taxon>Bacteria</taxon>
        <taxon>Pseudomonadati</taxon>
        <taxon>Pseudomonadota</taxon>
        <taxon>Gammaproteobacteria</taxon>
        <taxon>Pseudomonadales</taxon>
        <taxon>Pseudomonadaceae</taxon>
        <taxon>Pseudomonas</taxon>
    </lineage>
</organism>
<dbReference type="Gene3D" id="2.60.40.10">
    <property type="entry name" value="Immunoglobulins"/>
    <property type="match status" value="1"/>
</dbReference>
<dbReference type="InterPro" id="IPR013783">
    <property type="entry name" value="Ig-like_fold"/>
</dbReference>